<keyword evidence="5" id="KW-0997">Cell inner membrane</keyword>
<proteinExistence type="inferred from homology"/>
<dbReference type="GO" id="GO:0005886">
    <property type="term" value="C:plasma membrane"/>
    <property type="evidence" value="ECO:0007669"/>
    <property type="project" value="UniProtKB-SubCell"/>
</dbReference>
<evidence type="ECO:0000256" key="9">
    <source>
        <dbReference type="ARBA" id="ARBA00025772"/>
    </source>
</evidence>
<accession>A0A850TEJ3</accession>
<protein>
    <recommendedName>
        <fullName evidence="2">Type II secretion system protein H</fullName>
    </recommendedName>
    <alternativeName>
        <fullName evidence="10">General secretion pathway protein H</fullName>
    </alternativeName>
</protein>
<evidence type="ECO:0000313" key="14">
    <source>
        <dbReference type="Proteomes" id="UP000553343"/>
    </source>
</evidence>
<dbReference type="SUPFAM" id="SSF54523">
    <property type="entry name" value="Pili subunits"/>
    <property type="match status" value="1"/>
</dbReference>
<gene>
    <name evidence="13" type="ORF">HXW94_17270</name>
</gene>
<comment type="subcellular location">
    <subcellularLocation>
        <location evidence="1">Cell inner membrane</location>
        <topology evidence="1">Single-pass membrane protein</topology>
    </subcellularLocation>
</comment>
<evidence type="ECO:0000256" key="2">
    <source>
        <dbReference type="ARBA" id="ARBA00021549"/>
    </source>
</evidence>
<dbReference type="PROSITE" id="PS00409">
    <property type="entry name" value="PROKAR_NTER_METHYL"/>
    <property type="match status" value="1"/>
</dbReference>
<dbReference type="Pfam" id="PF12019">
    <property type="entry name" value="GspH"/>
    <property type="match status" value="1"/>
</dbReference>
<dbReference type="InterPro" id="IPR045584">
    <property type="entry name" value="Pilin-like"/>
</dbReference>
<evidence type="ECO:0000256" key="1">
    <source>
        <dbReference type="ARBA" id="ARBA00004377"/>
    </source>
</evidence>
<dbReference type="Pfam" id="PF07963">
    <property type="entry name" value="N_methyl"/>
    <property type="match status" value="1"/>
</dbReference>
<evidence type="ECO:0000259" key="12">
    <source>
        <dbReference type="Pfam" id="PF12019"/>
    </source>
</evidence>
<keyword evidence="14" id="KW-1185">Reference proteome</keyword>
<dbReference type="GO" id="GO:0015628">
    <property type="term" value="P:protein secretion by the type II secretion system"/>
    <property type="evidence" value="ECO:0007669"/>
    <property type="project" value="InterPro"/>
</dbReference>
<feature type="domain" description="General secretion pathway GspH" evidence="12">
    <location>
        <begin position="51"/>
        <end position="174"/>
    </location>
</feature>
<evidence type="ECO:0000313" key="13">
    <source>
        <dbReference type="EMBL" id="NWH06707.1"/>
    </source>
</evidence>
<dbReference type="GO" id="GO:0015627">
    <property type="term" value="C:type II protein secretion system complex"/>
    <property type="evidence" value="ECO:0007669"/>
    <property type="project" value="InterPro"/>
</dbReference>
<keyword evidence="4" id="KW-0488">Methylation</keyword>
<evidence type="ECO:0000256" key="5">
    <source>
        <dbReference type="ARBA" id="ARBA00022519"/>
    </source>
</evidence>
<dbReference type="EMBL" id="JACADJ010000100">
    <property type="protein sequence ID" value="NWH06707.1"/>
    <property type="molecule type" value="Genomic_DNA"/>
</dbReference>
<dbReference type="AlphaFoldDB" id="A0A850TEJ3"/>
<keyword evidence="3" id="KW-1003">Cell membrane</keyword>
<keyword evidence="6 11" id="KW-0812">Transmembrane</keyword>
<organism evidence="13 14">
    <name type="scientific">Desulfobacter latus</name>
    <dbReference type="NCBI Taxonomy" id="2292"/>
    <lineage>
        <taxon>Bacteria</taxon>
        <taxon>Pseudomonadati</taxon>
        <taxon>Thermodesulfobacteriota</taxon>
        <taxon>Desulfobacteria</taxon>
        <taxon>Desulfobacterales</taxon>
        <taxon>Desulfobacteraceae</taxon>
        <taxon>Desulfobacter</taxon>
    </lineage>
</organism>
<comment type="similarity">
    <text evidence="9">Belongs to the GSP H family.</text>
</comment>
<dbReference type="InterPro" id="IPR012902">
    <property type="entry name" value="N_methyl_site"/>
</dbReference>
<evidence type="ECO:0000256" key="11">
    <source>
        <dbReference type="SAM" id="Phobius"/>
    </source>
</evidence>
<evidence type="ECO:0000256" key="8">
    <source>
        <dbReference type="ARBA" id="ARBA00023136"/>
    </source>
</evidence>
<evidence type="ECO:0000256" key="7">
    <source>
        <dbReference type="ARBA" id="ARBA00022989"/>
    </source>
</evidence>
<evidence type="ECO:0000256" key="3">
    <source>
        <dbReference type="ARBA" id="ARBA00022475"/>
    </source>
</evidence>
<dbReference type="Gene3D" id="3.30.700.10">
    <property type="entry name" value="Glycoprotein, Type 4 Pilin"/>
    <property type="match status" value="1"/>
</dbReference>
<dbReference type="NCBIfam" id="TIGR02532">
    <property type="entry name" value="IV_pilin_GFxxxE"/>
    <property type="match status" value="1"/>
</dbReference>
<dbReference type="RefSeq" id="WP_178368159.1">
    <property type="nucleotide sequence ID" value="NZ_JACADJ010000100.1"/>
</dbReference>
<feature type="transmembrane region" description="Helical" evidence="11">
    <location>
        <begin position="20"/>
        <end position="43"/>
    </location>
</feature>
<keyword evidence="8 11" id="KW-0472">Membrane</keyword>
<evidence type="ECO:0000256" key="6">
    <source>
        <dbReference type="ARBA" id="ARBA00022692"/>
    </source>
</evidence>
<evidence type="ECO:0000256" key="4">
    <source>
        <dbReference type="ARBA" id="ARBA00022481"/>
    </source>
</evidence>
<name>A0A850TEJ3_9BACT</name>
<dbReference type="Proteomes" id="UP000553343">
    <property type="component" value="Unassembled WGS sequence"/>
</dbReference>
<reference evidence="13 14" key="1">
    <citation type="submission" date="2020-06" db="EMBL/GenBank/DDBJ databases">
        <title>High-quality draft genome of sulfate reducer Desulfobacter latus type strain AcrS2 isolated from marine sediment.</title>
        <authorList>
            <person name="Hoppe M."/>
            <person name="Larsen C.K."/>
            <person name="Marshall I.P.G."/>
            <person name="Schramm A."/>
            <person name="Marietou A.G."/>
        </authorList>
    </citation>
    <scope>NUCLEOTIDE SEQUENCE [LARGE SCALE GENOMIC DNA]</scope>
    <source>
        <strain evidence="13 14">AcRS2</strain>
    </source>
</reference>
<evidence type="ECO:0000256" key="10">
    <source>
        <dbReference type="ARBA" id="ARBA00030775"/>
    </source>
</evidence>
<dbReference type="InterPro" id="IPR022346">
    <property type="entry name" value="T2SS_GspH"/>
</dbReference>
<comment type="caution">
    <text evidence="13">The sequence shown here is derived from an EMBL/GenBank/DDBJ whole genome shotgun (WGS) entry which is preliminary data.</text>
</comment>
<keyword evidence="7 11" id="KW-1133">Transmembrane helix</keyword>
<sequence>MPHFMNTYKKNKNSGFTLLEVMVVTGIISVIIGIAVPNVIAWLPKYRLKSAARDIISFMQEVKLEAIKTNTTLEIIFDNSGTPGYYYLDLNKDGNHDPGEQRVNLSGYLSGVSFGSGSATNNWETPPNPITSSVTFNVNKLRFSARGMSNTPGTVFINNKNNDICYAVTVLTTGSINIRKWTGTAWTN</sequence>